<evidence type="ECO:0000313" key="2">
    <source>
        <dbReference type="Proteomes" id="UP000514752"/>
    </source>
</evidence>
<gene>
    <name evidence="1" type="ORF">H3L94_03515</name>
</gene>
<accession>A0A7D7NAA5</accession>
<dbReference type="RefSeq" id="WP_182122678.1">
    <property type="nucleotide sequence ID" value="NZ_CP059567.1"/>
</dbReference>
<name>A0A7D7NAA5_9NEIS</name>
<sequence length="219" mass="24823">MTYRLADFLEVMQHEMQGCGITLSAKGYRLDGKKGVKSALGIRDANGGVPKSCDYMQESEAGLLFVEFSDFERQVQQQQKTLASVSKVPLQASEQKRVRRLLAVDRQLQTELYAKVCDTDFILREVVNGKLLPDLPNLSQPRHVLVVWHERGGVDTARLLDSMLLRLKGELSRANLRYLEPRHLYCLSLDQYQQQYGGLHSLQPKGLPTVNPKGILVNW</sequence>
<evidence type="ECO:0000313" key="1">
    <source>
        <dbReference type="EMBL" id="QMT41117.1"/>
    </source>
</evidence>
<dbReference type="AlphaFoldDB" id="A0A7D7NAA5"/>
<protein>
    <submittedName>
        <fullName evidence="1">Uncharacterized protein</fullName>
    </submittedName>
</protein>
<proteinExistence type="predicted"/>
<dbReference type="KEGG" id="nsg:H3L94_03515"/>
<dbReference type="Proteomes" id="UP000514752">
    <property type="component" value="Chromosome"/>
</dbReference>
<reference evidence="1 2" key="1">
    <citation type="submission" date="2020-07" db="EMBL/GenBank/DDBJ databases">
        <title>Genomic diversity of species in the Neisseriaceae family.</title>
        <authorList>
            <person name="Vincent A.T."/>
            <person name="Bernet E."/>
            <person name="Veyrier F.J."/>
        </authorList>
    </citation>
    <scope>NUCLEOTIDE SEQUENCE [LARGE SCALE GENOMIC DNA]</scope>
    <source>
        <strain evidence="1 2">DSM 22244</strain>
    </source>
</reference>
<dbReference type="EMBL" id="CP059567">
    <property type="protein sequence ID" value="QMT41117.1"/>
    <property type="molecule type" value="Genomic_DNA"/>
</dbReference>
<organism evidence="1 2">
    <name type="scientific">Neisseria shayeganii</name>
    <dbReference type="NCBI Taxonomy" id="607712"/>
    <lineage>
        <taxon>Bacteria</taxon>
        <taxon>Pseudomonadati</taxon>
        <taxon>Pseudomonadota</taxon>
        <taxon>Betaproteobacteria</taxon>
        <taxon>Neisseriales</taxon>
        <taxon>Neisseriaceae</taxon>
        <taxon>Neisseria</taxon>
    </lineage>
</organism>